<comment type="caution">
    <text evidence="1">The sequence shown here is derived from an EMBL/GenBank/DDBJ whole genome shotgun (WGS) entry which is preliminary data.</text>
</comment>
<dbReference type="Proteomes" id="UP001458880">
    <property type="component" value="Unassembled WGS sequence"/>
</dbReference>
<gene>
    <name evidence="1" type="ORF">QE152_g24880</name>
</gene>
<evidence type="ECO:0000313" key="1">
    <source>
        <dbReference type="EMBL" id="KAK9712439.1"/>
    </source>
</evidence>
<keyword evidence="2" id="KW-1185">Reference proteome</keyword>
<evidence type="ECO:0000313" key="2">
    <source>
        <dbReference type="Proteomes" id="UP001458880"/>
    </source>
</evidence>
<dbReference type="AlphaFoldDB" id="A0AAW1K395"/>
<protein>
    <submittedName>
        <fullName evidence="1">Uncharacterized protein</fullName>
    </submittedName>
</protein>
<reference evidence="1 2" key="1">
    <citation type="journal article" date="2024" name="BMC Genomics">
        <title>De novo assembly and annotation of Popillia japonica's genome with initial clues to its potential as an invasive pest.</title>
        <authorList>
            <person name="Cucini C."/>
            <person name="Boschi S."/>
            <person name="Funari R."/>
            <person name="Cardaioli E."/>
            <person name="Iannotti N."/>
            <person name="Marturano G."/>
            <person name="Paoli F."/>
            <person name="Bruttini M."/>
            <person name="Carapelli A."/>
            <person name="Frati F."/>
            <person name="Nardi F."/>
        </authorList>
    </citation>
    <scope>NUCLEOTIDE SEQUENCE [LARGE SCALE GENOMIC DNA]</scope>
    <source>
        <strain evidence="1">DMR45628</strain>
    </source>
</reference>
<proteinExistence type="predicted"/>
<sequence length="121" mass="13986">MKNLKRTWGDVTETTMLSVWKKVRPQVVPQVQDLEDQSFEEVSGEILELARKLDVDVTQLDVEKLIASHSEPWSNDELIEFEAARAADEETHAEIEEEEKAFITKEMSLGFQELNSFLSRF</sequence>
<name>A0AAW1K395_POPJA</name>
<accession>A0AAW1K395</accession>
<dbReference type="EMBL" id="JASPKY010000263">
    <property type="protein sequence ID" value="KAK9712439.1"/>
    <property type="molecule type" value="Genomic_DNA"/>
</dbReference>
<organism evidence="1 2">
    <name type="scientific">Popillia japonica</name>
    <name type="common">Japanese beetle</name>
    <dbReference type="NCBI Taxonomy" id="7064"/>
    <lineage>
        <taxon>Eukaryota</taxon>
        <taxon>Metazoa</taxon>
        <taxon>Ecdysozoa</taxon>
        <taxon>Arthropoda</taxon>
        <taxon>Hexapoda</taxon>
        <taxon>Insecta</taxon>
        <taxon>Pterygota</taxon>
        <taxon>Neoptera</taxon>
        <taxon>Endopterygota</taxon>
        <taxon>Coleoptera</taxon>
        <taxon>Polyphaga</taxon>
        <taxon>Scarabaeiformia</taxon>
        <taxon>Scarabaeidae</taxon>
        <taxon>Rutelinae</taxon>
        <taxon>Popillia</taxon>
    </lineage>
</organism>